<feature type="region of interest" description="Disordered" evidence="1">
    <location>
        <begin position="16"/>
        <end position="58"/>
    </location>
</feature>
<feature type="compositionally biased region" description="Basic and acidic residues" evidence="1">
    <location>
        <begin position="155"/>
        <end position="181"/>
    </location>
</feature>
<evidence type="ECO:0000313" key="3">
    <source>
        <dbReference type="Proteomes" id="UP001151760"/>
    </source>
</evidence>
<feature type="compositionally biased region" description="Acidic residues" evidence="1">
    <location>
        <begin position="31"/>
        <end position="54"/>
    </location>
</feature>
<dbReference type="EMBL" id="BQNB010021522">
    <property type="protein sequence ID" value="GJU07274.1"/>
    <property type="molecule type" value="Genomic_DNA"/>
</dbReference>
<gene>
    <name evidence="2" type="ORF">Tco_1123704</name>
</gene>
<accession>A0ABQ5J7X9</accession>
<name>A0ABQ5J7X9_9ASTR</name>
<organism evidence="2 3">
    <name type="scientific">Tanacetum coccineum</name>
    <dbReference type="NCBI Taxonomy" id="301880"/>
    <lineage>
        <taxon>Eukaryota</taxon>
        <taxon>Viridiplantae</taxon>
        <taxon>Streptophyta</taxon>
        <taxon>Embryophyta</taxon>
        <taxon>Tracheophyta</taxon>
        <taxon>Spermatophyta</taxon>
        <taxon>Magnoliopsida</taxon>
        <taxon>eudicotyledons</taxon>
        <taxon>Gunneridae</taxon>
        <taxon>Pentapetalae</taxon>
        <taxon>asterids</taxon>
        <taxon>campanulids</taxon>
        <taxon>Asterales</taxon>
        <taxon>Asteraceae</taxon>
        <taxon>Asteroideae</taxon>
        <taxon>Anthemideae</taxon>
        <taxon>Anthemidinae</taxon>
        <taxon>Tanacetum</taxon>
    </lineage>
</organism>
<sequence length="338" mass="38601">MYKELICRYEAKDKEEVIDSDSTTMTKKGDEEEEEGEDEEDPIVKDEEYEEEEETVRRNKSLPRYLREKLELLGSTGGRLTFYVKVTSYAPFRMYGLKQYESGFCKSSHVVRRVRHLYRASTKFDRFQSFPLKTLLSRTGYNEHGPNRLSANTKEAGEKPKPVENVKDLAEKPKEPAEKARKAPQNVIQSRLCASTKDKEVRESKAGDEDDITFVVDGMWWAKSACILAGQYAVVLAAMAGCDETLTCFSGLFELVYVLFHLLNRLPREGCLQPRTPSCLQPWPVALPFSLSRVRKSELIVSWKTHSVRVDGWLSARISHLSNLPERKGGKADTYKPV</sequence>
<protein>
    <submittedName>
        <fullName evidence="2">Uncharacterized protein</fullName>
    </submittedName>
</protein>
<comment type="caution">
    <text evidence="2">The sequence shown here is derived from an EMBL/GenBank/DDBJ whole genome shotgun (WGS) entry which is preliminary data.</text>
</comment>
<reference evidence="2" key="2">
    <citation type="submission" date="2022-01" db="EMBL/GenBank/DDBJ databases">
        <authorList>
            <person name="Yamashiro T."/>
            <person name="Shiraishi A."/>
            <person name="Satake H."/>
            <person name="Nakayama K."/>
        </authorList>
    </citation>
    <scope>NUCLEOTIDE SEQUENCE</scope>
</reference>
<dbReference type="Proteomes" id="UP001151760">
    <property type="component" value="Unassembled WGS sequence"/>
</dbReference>
<evidence type="ECO:0000256" key="1">
    <source>
        <dbReference type="SAM" id="MobiDB-lite"/>
    </source>
</evidence>
<reference evidence="2" key="1">
    <citation type="journal article" date="2022" name="Int. J. Mol. Sci.">
        <title>Draft Genome of Tanacetum Coccineum: Genomic Comparison of Closely Related Tanacetum-Family Plants.</title>
        <authorList>
            <person name="Yamashiro T."/>
            <person name="Shiraishi A."/>
            <person name="Nakayama K."/>
            <person name="Satake H."/>
        </authorList>
    </citation>
    <scope>NUCLEOTIDE SEQUENCE</scope>
</reference>
<keyword evidence="3" id="KW-1185">Reference proteome</keyword>
<evidence type="ECO:0000313" key="2">
    <source>
        <dbReference type="EMBL" id="GJU07274.1"/>
    </source>
</evidence>
<proteinExistence type="predicted"/>
<feature type="region of interest" description="Disordered" evidence="1">
    <location>
        <begin position="141"/>
        <end position="181"/>
    </location>
</feature>